<dbReference type="InterPro" id="IPR010998">
    <property type="entry name" value="Integrase_recombinase_N"/>
</dbReference>
<evidence type="ECO:0000256" key="3">
    <source>
        <dbReference type="ARBA" id="ARBA00023172"/>
    </source>
</evidence>
<dbReference type="InterPro" id="IPR013762">
    <property type="entry name" value="Integrase-like_cat_sf"/>
</dbReference>
<keyword evidence="3" id="KW-0233">DNA recombination</keyword>
<reference evidence="6 7" key="1">
    <citation type="submission" date="2018-08" db="EMBL/GenBank/DDBJ databases">
        <title>A genome reference for cultivated species of the human gut microbiota.</title>
        <authorList>
            <person name="Zou Y."/>
            <person name="Xue W."/>
            <person name="Luo G."/>
        </authorList>
    </citation>
    <scope>NUCLEOTIDE SEQUENCE [LARGE SCALE GENOMIC DNA]</scope>
    <source>
        <strain evidence="6 7">OF01-1</strain>
    </source>
</reference>
<dbReference type="GO" id="GO:0006310">
    <property type="term" value="P:DNA recombination"/>
    <property type="evidence" value="ECO:0007669"/>
    <property type="project" value="UniProtKB-KW"/>
</dbReference>
<organism evidence="6 7">
    <name type="scientific">Bacteroides fragilis</name>
    <dbReference type="NCBI Taxonomy" id="817"/>
    <lineage>
        <taxon>Bacteria</taxon>
        <taxon>Pseudomonadati</taxon>
        <taxon>Bacteroidota</taxon>
        <taxon>Bacteroidia</taxon>
        <taxon>Bacteroidales</taxon>
        <taxon>Bacteroidaceae</taxon>
        <taxon>Bacteroides</taxon>
    </lineage>
</organism>
<dbReference type="Gene3D" id="1.10.443.10">
    <property type="entry name" value="Intergrase catalytic core"/>
    <property type="match status" value="1"/>
</dbReference>
<evidence type="ECO:0000259" key="4">
    <source>
        <dbReference type="Pfam" id="PF00589"/>
    </source>
</evidence>
<keyword evidence="2" id="KW-0238">DNA-binding</keyword>
<dbReference type="Proteomes" id="UP000284614">
    <property type="component" value="Unassembled WGS sequence"/>
</dbReference>
<dbReference type="PANTHER" id="PTHR30349">
    <property type="entry name" value="PHAGE INTEGRASE-RELATED"/>
    <property type="match status" value="1"/>
</dbReference>
<dbReference type="PANTHER" id="PTHR30349:SF64">
    <property type="entry name" value="PROPHAGE INTEGRASE INTD-RELATED"/>
    <property type="match status" value="1"/>
</dbReference>
<dbReference type="InterPro" id="IPR011010">
    <property type="entry name" value="DNA_brk_join_enz"/>
</dbReference>
<dbReference type="InterPro" id="IPR002104">
    <property type="entry name" value="Integrase_catalytic"/>
</dbReference>
<dbReference type="SUPFAM" id="SSF56349">
    <property type="entry name" value="DNA breaking-rejoining enzymes"/>
    <property type="match status" value="1"/>
</dbReference>
<evidence type="ECO:0000313" key="6">
    <source>
        <dbReference type="EMBL" id="RGY65248.1"/>
    </source>
</evidence>
<dbReference type="GO" id="GO:0003677">
    <property type="term" value="F:DNA binding"/>
    <property type="evidence" value="ECO:0007669"/>
    <property type="project" value="UniProtKB-KW"/>
</dbReference>
<evidence type="ECO:0000256" key="1">
    <source>
        <dbReference type="ARBA" id="ARBA00008857"/>
    </source>
</evidence>
<feature type="domain" description="Tyr recombinase" evidence="4">
    <location>
        <begin position="174"/>
        <end position="312"/>
    </location>
</feature>
<dbReference type="AlphaFoldDB" id="A0A413JT68"/>
<comment type="similarity">
    <text evidence="1">Belongs to the 'phage' integrase family.</text>
</comment>
<dbReference type="EMBL" id="QSDG01000024">
    <property type="protein sequence ID" value="RGY65248.1"/>
    <property type="molecule type" value="Genomic_DNA"/>
</dbReference>
<dbReference type="Pfam" id="PF13102">
    <property type="entry name" value="Phage_int_SAM_5"/>
    <property type="match status" value="1"/>
</dbReference>
<evidence type="ECO:0000256" key="2">
    <source>
        <dbReference type="ARBA" id="ARBA00023125"/>
    </source>
</evidence>
<sequence length="334" mass="38512">MLSGYLHNLYLKEICKLKTMNKMNETLTVFMISEIERLKEEGREPARRIYHNMLRTLRESAGKEEIGFEEVSPVFLDKYEHWLLGKRLSWNTVSTYMRALRAGYNRGMKGRPGYVTGLFDKVYTGTRSDVKRAVSPGTVGRMIRMAGHPDGNASGKAVDWFVLMFMLRGIPFVDLAHLRRNNLDKGVLTYCRHKTGQEVTITVPHEAMEIINRRMAENCHPSYLLPILGQPRTRKRHTKKNPTPYQEYQCALRNLNRQLERVSVELKLGGRLSSYTARHTWATVAFHQETPVGVISRALGHSSVKVTETYLKPFGDREVDRTNRKIIRYVLNAV</sequence>
<gene>
    <name evidence="6" type="ORF">DXA27_19940</name>
</gene>
<dbReference type="InterPro" id="IPR025269">
    <property type="entry name" value="SAM-like_dom"/>
</dbReference>
<feature type="domain" description="Phage integrase SAM-like" evidence="5">
    <location>
        <begin position="27"/>
        <end position="109"/>
    </location>
</feature>
<dbReference type="InterPro" id="IPR050090">
    <property type="entry name" value="Tyrosine_recombinase_XerCD"/>
</dbReference>
<accession>A0A413JT68</accession>
<dbReference type="Pfam" id="PF00589">
    <property type="entry name" value="Phage_integrase"/>
    <property type="match status" value="1"/>
</dbReference>
<proteinExistence type="inferred from homology"/>
<protein>
    <submittedName>
        <fullName evidence="6">Recombinase</fullName>
    </submittedName>
</protein>
<evidence type="ECO:0000259" key="5">
    <source>
        <dbReference type="Pfam" id="PF13102"/>
    </source>
</evidence>
<dbReference type="GO" id="GO:0015074">
    <property type="term" value="P:DNA integration"/>
    <property type="evidence" value="ECO:0007669"/>
    <property type="project" value="InterPro"/>
</dbReference>
<comment type="caution">
    <text evidence="6">The sequence shown here is derived from an EMBL/GenBank/DDBJ whole genome shotgun (WGS) entry which is preliminary data.</text>
</comment>
<evidence type="ECO:0000313" key="7">
    <source>
        <dbReference type="Proteomes" id="UP000284614"/>
    </source>
</evidence>
<name>A0A413JT68_BACFG</name>
<dbReference type="Gene3D" id="1.10.150.130">
    <property type="match status" value="1"/>
</dbReference>